<evidence type="ECO:0000313" key="7">
    <source>
        <dbReference type="EMBL" id="SFM19020.1"/>
    </source>
</evidence>
<sequence length="75" mass="8368">MTEETISDKKILPAFLMCFFLGCFGVHRFYVGKIGTGLLQILTLGGLGIWALIDWIMIIAGAFSDKQGNKLKEWT</sequence>
<evidence type="ECO:0000256" key="3">
    <source>
        <dbReference type="ARBA" id="ARBA00022989"/>
    </source>
</evidence>
<comment type="subcellular location">
    <subcellularLocation>
        <location evidence="1">Membrane</location>
        <topology evidence="1">Multi-pass membrane protein</topology>
    </subcellularLocation>
</comment>
<evidence type="ECO:0000256" key="2">
    <source>
        <dbReference type="ARBA" id="ARBA00022692"/>
    </source>
</evidence>
<dbReference type="RefSeq" id="WP_092021411.1">
    <property type="nucleotide sequence ID" value="NZ_FOUE01000002.1"/>
</dbReference>
<keyword evidence="2 5" id="KW-0812">Transmembrane</keyword>
<feature type="domain" description="TM2" evidence="6">
    <location>
        <begin position="8"/>
        <end position="56"/>
    </location>
</feature>
<evidence type="ECO:0000256" key="4">
    <source>
        <dbReference type="ARBA" id="ARBA00023136"/>
    </source>
</evidence>
<keyword evidence="3 5" id="KW-1133">Transmembrane helix</keyword>
<reference evidence="8" key="1">
    <citation type="submission" date="2016-10" db="EMBL/GenBank/DDBJ databases">
        <authorList>
            <person name="Varghese N."/>
            <person name="Submissions S."/>
        </authorList>
    </citation>
    <scope>NUCLEOTIDE SEQUENCE [LARGE SCALE GENOMIC DNA]</scope>
    <source>
        <strain evidence="8">CGMCC 1.7061</strain>
    </source>
</reference>
<dbReference type="InterPro" id="IPR007829">
    <property type="entry name" value="TM2"/>
</dbReference>
<proteinExistence type="predicted"/>
<accession>A0A1I4NUJ5</accession>
<dbReference type="Proteomes" id="UP000198519">
    <property type="component" value="Unassembled WGS sequence"/>
</dbReference>
<dbReference type="GO" id="GO:0016020">
    <property type="term" value="C:membrane"/>
    <property type="evidence" value="ECO:0007669"/>
    <property type="project" value="UniProtKB-SubCell"/>
</dbReference>
<dbReference type="Pfam" id="PF05154">
    <property type="entry name" value="TM2"/>
    <property type="match status" value="1"/>
</dbReference>
<dbReference type="AlphaFoldDB" id="A0A1I4NUJ5"/>
<feature type="transmembrane region" description="Helical" evidence="5">
    <location>
        <begin position="12"/>
        <end position="31"/>
    </location>
</feature>
<keyword evidence="4 5" id="KW-0472">Membrane</keyword>
<evidence type="ECO:0000256" key="5">
    <source>
        <dbReference type="SAM" id="Phobius"/>
    </source>
</evidence>
<evidence type="ECO:0000256" key="1">
    <source>
        <dbReference type="ARBA" id="ARBA00004141"/>
    </source>
</evidence>
<dbReference type="PANTHER" id="PTHR21016">
    <property type="entry name" value="BETA-AMYLOID BINDING PROTEIN-RELATED"/>
    <property type="match status" value="1"/>
</dbReference>
<dbReference type="EMBL" id="FOUE01000002">
    <property type="protein sequence ID" value="SFM19020.1"/>
    <property type="molecule type" value="Genomic_DNA"/>
</dbReference>
<dbReference type="STRING" id="488535.SAMN04487963_1618"/>
<protein>
    <submittedName>
        <fullName evidence="7">TM2 domain-containing protein</fullName>
    </submittedName>
</protein>
<gene>
    <name evidence="7" type="ORF">SAMN04487963_1618</name>
</gene>
<evidence type="ECO:0000313" key="8">
    <source>
        <dbReference type="Proteomes" id="UP000198519"/>
    </source>
</evidence>
<dbReference type="PANTHER" id="PTHR21016:SF25">
    <property type="entry name" value="TM2 DOMAIN-CONTAINING PROTEIN DDB_G0277895-RELATED"/>
    <property type="match status" value="1"/>
</dbReference>
<name>A0A1I4NUJ5_9GAMM</name>
<feature type="transmembrane region" description="Helical" evidence="5">
    <location>
        <begin position="37"/>
        <end position="63"/>
    </location>
</feature>
<dbReference type="OrthoDB" id="2004788at2"/>
<evidence type="ECO:0000259" key="6">
    <source>
        <dbReference type="Pfam" id="PF05154"/>
    </source>
</evidence>
<keyword evidence="8" id="KW-1185">Reference proteome</keyword>
<organism evidence="7 8">
    <name type="scientific">Marinobacter zhejiangensis</name>
    <dbReference type="NCBI Taxonomy" id="488535"/>
    <lineage>
        <taxon>Bacteria</taxon>
        <taxon>Pseudomonadati</taxon>
        <taxon>Pseudomonadota</taxon>
        <taxon>Gammaproteobacteria</taxon>
        <taxon>Pseudomonadales</taxon>
        <taxon>Marinobacteraceae</taxon>
        <taxon>Marinobacter</taxon>
    </lineage>
</organism>
<dbReference type="InterPro" id="IPR050932">
    <property type="entry name" value="TM2D1-3-like"/>
</dbReference>